<keyword evidence="1" id="KW-0732">Signal</keyword>
<evidence type="ECO:0000313" key="3">
    <source>
        <dbReference type="Proteomes" id="UP000032300"/>
    </source>
</evidence>
<protein>
    <submittedName>
        <fullName evidence="2">Uncharacterized protein</fullName>
    </submittedName>
</protein>
<organism evidence="2 3">
    <name type="scientific">Sphingomonas hengshuiensis</name>
    <dbReference type="NCBI Taxonomy" id="1609977"/>
    <lineage>
        <taxon>Bacteria</taxon>
        <taxon>Pseudomonadati</taxon>
        <taxon>Pseudomonadota</taxon>
        <taxon>Alphaproteobacteria</taxon>
        <taxon>Sphingomonadales</taxon>
        <taxon>Sphingomonadaceae</taxon>
        <taxon>Sphingomonas</taxon>
    </lineage>
</organism>
<evidence type="ECO:0000256" key="1">
    <source>
        <dbReference type="SAM" id="SignalP"/>
    </source>
</evidence>
<dbReference type="OrthoDB" id="7409816at2"/>
<reference evidence="2 3" key="1">
    <citation type="journal article" date="2015" name="Int. J. Syst. Evol. Microbiol.">
        <title>Sphingomonas hengshuiensis sp. nov., isolated from lake wetland.</title>
        <authorList>
            <person name="Wei S."/>
            <person name="Wang T."/>
            <person name="Liu H."/>
            <person name="Zhang C."/>
            <person name="Guo J."/>
            <person name="Wang Q."/>
            <person name="Liang K."/>
            <person name="Zhang Z."/>
        </authorList>
    </citation>
    <scope>NUCLEOTIDE SEQUENCE [LARGE SCALE GENOMIC DNA]</scope>
    <source>
        <strain evidence="2 3">WHSC-8</strain>
    </source>
</reference>
<gene>
    <name evidence="2" type="ORF">TS85_19960</name>
</gene>
<feature type="chain" id="PRO_5030907408" evidence="1">
    <location>
        <begin position="21"/>
        <end position="103"/>
    </location>
</feature>
<dbReference type="AlphaFoldDB" id="A0A7U4LGH6"/>
<evidence type="ECO:0000313" key="2">
    <source>
        <dbReference type="EMBL" id="AJP73584.1"/>
    </source>
</evidence>
<accession>A0A7U4LGH6</accession>
<feature type="signal peptide" evidence="1">
    <location>
        <begin position="1"/>
        <end position="20"/>
    </location>
</feature>
<dbReference type="RefSeq" id="WP_044334561.1">
    <property type="nucleotide sequence ID" value="NZ_CP010836.1"/>
</dbReference>
<reference evidence="2 3" key="2">
    <citation type="submission" date="2015-02" db="EMBL/GenBank/DDBJ databases">
        <title>The complete genome of Sphingomonas hengshuiensis sp. WHSC-8 isolated from soil of Hengshui Lake.</title>
        <authorList>
            <person name="Wei S."/>
            <person name="Guo J."/>
            <person name="Su C."/>
            <person name="Wu R."/>
            <person name="Zhang Z."/>
            <person name="Liang K."/>
            <person name="Li H."/>
            <person name="Wang T."/>
            <person name="Liu H."/>
            <person name="Zhang C."/>
            <person name="Li Z."/>
            <person name="Wang Q."/>
            <person name="Meng J."/>
        </authorList>
    </citation>
    <scope>NUCLEOTIDE SEQUENCE [LARGE SCALE GENOMIC DNA]</scope>
    <source>
        <strain evidence="2 3">WHSC-8</strain>
    </source>
</reference>
<proteinExistence type="predicted"/>
<keyword evidence="3" id="KW-1185">Reference proteome</keyword>
<dbReference type="Proteomes" id="UP000032300">
    <property type="component" value="Chromosome"/>
</dbReference>
<name>A0A7U4LGH6_9SPHN</name>
<dbReference type="KEGG" id="sphi:TS85_19960"/>
<dbReference type="EMBL" id="CP010836">
    <property type="protein sequence ID" value="AJP73584.1"/>
    <property type="molecule type" value="Genomic_DNA"/>
</dbReference>
<sequence length="103" mass="10828">MTPKPLLALLALALPLAACAVPEARLRSGLVRAGLPRPLSACMAERMVDRLSLKQLMRIADLPKAQGSESVEQFLHRVRALGDAEILGVTSSSAALCAVGLGR</sequence>